<dbReference type="InterPro" id="IPR050429">
    <property type="entry name" value="PTS_Glucose_EIICBA"/>
</dbReference>
<evidence type="ECO:0000256" key="8">
    <source>
        <dbReference type="ARBA" id="ARBA00022777"/>
    </source>
</evidence>
<evidence type="ECO:0000256" key="11">
    <source>
        <dbReference type="PROSITE-ProRule" id="PRU00421"/>
    </source>
</evidence>
<keyword evidence="9 12" id="KW-1133">Transmembrane helix</keyword>
<evidence type="ECO:0000256" key="1">
    <source>
        <dbReference type="ARBA" id="ARBA00004651"/>
    </source>
</evidence>
<dbReference type="PANTHER" id="PTHR30009:SF4">
    <property type="entry name" value="PTS SYSTEM N-ACETYLGLUCOSAMINE-SPECIFIC EIICBA COMPONENT"/>
    <property type="match status" value="1"/>
</dbReference>
<feature type="transmembrane region" description="Helical" evidence="12">
    <location>
        <begin position="286"/>
        <end position="305"/>
    </location>
</feature>
<dbReference type="CDD" id="cd00212">
    <property type="entry name" value="PTS_IIB_glc"/>
    <property type="match status" value="1"/>
</dbReference>
<feature type="transmembrane region" description="Helical" evidence="12">
    <location>
        <begin position="126"/>
        <end position="142"/>
    </location>
</feature>
<proteinExistence type="predicted"/>
<comment type="subcellular location">
    <subcellularLocation>
        <location evidence="1">Cell membrane</location>
        <topology evidence="1">Multi-pass membrane protein</topology>
    </subcellularLocation>
</comment>
<feature type="transmembrane region" description="Helical" evidence="12">
    <location>
        <begin position="162"/>
        <end position="185"/>
    </location>
</feature>
<dbReference type="PANTHER" id="PTHR30009">
    <property type="entry name" value="CYTOCHROME C-TYPE SYNTHESIS PROTEIN AND PTS TRANSMEMBRANE COMPONENT"/>
    <property type="match status" value="1"/>
</dbReference>
<dbReference type="NCBIfam" id="TIGR00826">
    <property type="entry name" value="EIIB_glc"/>
    <property type="match status" value="1"/>
</dbReference>
<dbReference type="InterPro" id="IPR013013">
    <property type="entry name" value="PTS_EIIC_1"/>
</dbReference>
<feature type="transmembrane region" description="Helical" evidence="12">
    <location>
        <begin position="317"/>
        <end position="347"/>
    </location>
</feature>
<evidence type="ECO:0000256" key="4">
    <source>
        <dbReference type="ARBA" id="ARBA00022597"/>
    </source>
</evidence>
<protein>
    <submittedName>
        <fullName evidence="15">PTS system N-acetylglucosamine-specific IIC component</fullName>
    </submittedName>
</protein>
<feature type="transmembrane region" description="Helical" evidence="12">
    <location>
        <begin position="359"/>
        <end position="381"/>
    </location>
</feature>
<evidence type="ECO:0000256" key="5">
    <source>
        <dbReference type="ARBA" id="ARBA00022679"/>
    </source>
</evidence>
<keyword evidence="7 12" id="KW-0812">Transmembrane</keyword>
<feature type="transmembrane region" description="Helical" evidence="12">
    <location>
        <begin position="251"/>
        <end position="274"/>
    </location>
</feature>
<evidence type="ECO:0000256" key="12">
    <source>
        <dbReference type="SAM" id="Phobius"/>
    </source>
</evidence>
<feature type="transmembrane region" description="Helical" evidence="12">
    <location>
        <begin position="191"/>
        <end position="208"/>
    </location>
</feature>
<feature type="domain" description="PTS EIIC type-1" evidence="14">
    <location>
        <begin position="6"/>
        <end position="393"/>
    </location>
</feature>
<feature type="active site" description="Phosphocysteine intermediate; for EIIB activity" evidence="11">
    <location>
        <position position="428"/>
    </location>
</feature>
<evidence type="ECO:0000256" key="10">
    <source>
        <dbReference type="ARBA" id="ARBA00023136"/>
    </source>
</evidence>
<evidence type="ECO:0000259" key="13">
    <source>
        <dbReference type="PROSITE" id="PS51098"/>
    </source>
</evidence>
<evidence type="ECO:0000256" key="7">
    <source>
        <dbReference type="ARBA" id="ARBA00022692"/>
    </source>
</evidence>
<evidence type="ECO:0000259" key="14">
    <source>
        <dbReference type="PROSITE" id="PS51103"/>
    </source>
</evidence>
<dbReference type="Pfam" id="PF00367">
    <property type="entry name" value="PTS_EIIB"/>
    <property type="match status" value="1"/>
</dbReference>
<keyword evidence="16" id="KW-1185">Reference proteome</keyword>
<dbReference type="Gene3D" id="3.30.1360.60">
    <property type="entry name" value="Glucose permease domain IIB"/>
    <property type="match status" value="1"/>
</dbReference>
<comment type="caution">
    <text evidence="15">The sequence shown here is derived from an EMBL/GenBank/DDBJ whole genome shotgun (WGS) entry which is preliminary data.</text>
</comment>
<organism evidence="15 16">
    <name type="scientific">Novosphingobium capsulatum</name>
    <dbReference type="NCBI Taxonomy" id="13688"/>
    <lineage>
        <taxon>Bacteria</taxon>
        <taxon>Pseudomonadati</taxon>
        <taxon>Pseudomonadota</taxon>
        <taxon>Alphaproteobacteria</taxon>
        <taxon>Sphingomonadales</taxon>
        <taxon>Sphingomonadaceae</taxon>
        <taxon>Novosphingobium</taxon>
    </lineage>
</organism>
<feature type="transmembrane region" description="Helical" evidence="12">
    <location>
        <begin position="45"/>
        <end position="70"/>
    </location>
</feature>
<dbReference type="PROSITE" id="PS51098">
    <property type="entry name" value="PTS_EIIB_TYPE_1"/>
    <property type="match status" value="1"/>
</dbReference>
<keyword evidence="8" id="KW-0418">Kinase</keyword>
<name>A0ABU1MQ14_9SPHN</name>
<keyword evidence="2" id="KW-0813">Transport</keyword>
<feature type="transmembrane region" description="Helical" evidence="12">
    <location>
        <begin position="15"/>
        <end position="33"/>
    </location>
</feature>
<dbReference type="InterPro" id="IPR003352">
    <property type="entry name" value="PTS_EIIC"/>
</dbReference>
<evidence type="ECO:0000256" key="3">
    <source>
        <dbReference type="ARBA" id="ARBA00022475"/>
    </source>
</evidence>
<evidence type="ECO:0000313" key="16">
    <source>
        <dbReference type="Proteomes" id="UP001184150"/>
    </source>
</evidence>
<keyword evidence="5" id="KW-0808">Transferase</keyword>
<reference evidence="15 16" key="1">
    <citation type="submission" date="2023-07" db="EMBL/GenBank/DDBJ databases">
        <title>Sorghum-associated microbial communities from plants grown in Nebraska, USA.</title>
        <authorList>
            <person name="Schachtman D."/>
        </authorList>
    </citation>
    <scope>NUCLEOTIDE SEQUENCE [LARGE SCALE GENOMIC DNA]</scope>
    <source>
        <strain evidence="15 16">DS1027</strain>
    </source>
</reference>
<dbReference type="InterPro" id="IPR018113">
    <property type="entry name" value="PTrfase_EIIB_Cys"/>
</dbReference>
<keyword evidence="3" id="KW-1003">Cell membrane</keyword>
<dbReference type="PROSITE" id="PS01035">
    <property type="entry name" value="PTS_EIIB_TYPE_1_CYS"/>
    <property type="match status" value="1"/>
</dbReference>
<dbReference type="RefSeq" id="WP_309805879.1">
    <property type="nucleotide sequence ID" value="NZ_JAVDRD010000008.1"/>
</dbReference>
<gene>
    <name evidence="15" type="ORF">J2792_003116</name>
</gene>
<dbReference type="InterPro" id="IPR001996">
    <property type="entry name" value="PTS_IIB_1"/>
</dbReference>
<evidence type="ECO:0000313" key="15">
    <source>
        <dbReference type="EMBL" id="MDR6512233.1"/>
    </source>
</evidence>
<keyword evidence="6" id="KW-0598">Phosphotransferase system</keyword>
<sequence length="577" mass="58642">MSQAVNNALQHLQSLGRALMLPIAVLPVAALLLRLGQPDLLGLDFVSAAGNAMFANLGLLFAIGVATGFAKDGNGAAPLAGVVCFLVASEGAKALLAVPADVVAGVAKAALPAVTAAWRSAQVDHVAVPLGIVSGIIGGIGYNRFSTVKPPEYLAFFGGRRFVPIISGVAGVALAGLLGASLASINAGANAASEAALASGGIGLFIFGTLNRLLLVTGLHHILNNIAWFVLGDYHGTTGDLRRFFAGDPTAGAFMSGFFPVMMFGLPAACLAMYHTARPERRKATGGMLLSLAATSFLTGVTEPIEFSFMFLAPVLYAFHAVLTGIAMALMAALGVHMGFGFSAGLLDYVLNFSKAQKPLLLIPVGLVYASVYYGVFRWAILRFDLKTPGRDDVPMGNGGAPVLAGERGQAFVAALGGAANLVEVGACTTRLRLMVADQASVDEAALRGLGAKGLIRPSPRALQVVLGPQADQVAVEIRAAMGAPAPSAAPAKTPIAEAGSFASTIDPASVPADLAQALGGTAALAQARSVHGRLLLPAGTVVDESALAALGARGVVATPTGPQVLFAETAIAPWRA</sequence>
<evidence type="ECO:0000256" key="9">
    <source>
        <dbReference type="ARBA" id="ARBA00022989"/>
    </source>
</evidence>
<keyword evidence="10 12" id="KW-0472">Membrane</keyword>
<dbReference type="InterPro" id="IPR036878">
    <property type="entry name" value="Glu_permease_IIB"/>
</dbReference>
<dbReference type="Pfam" id="PF02378">
    <property type="entry name" value="PTS_EIIC"/>
    <property type="match status" value="1"/>
</dbReference>
<dbReference type="PROSITE" id="PS51103">
    <property type="entry name" value="PTS_EIIC_TYPE_1"/>
    <property type="match status" value="1"/>
</dbReference>
<dbReference type="SUPFAM" id="SSF55604">
    <property type="entry name" value="Glucose permease domain IIB"/>
    <property type="match status" value="1"/>
</dbReference>
<keyword evidence="4" id="KW-0762">Sugar transport</keyword>
<evidence type="ECO:0000256" key="2">
    <source>
        <dbReference type="ARBA" id="ARBA00022448"/>
    </source>
</evidence>
<accession>A0ABU1MQ14</accession>
<feature type="domain" description="PTS EIIB type-1" evidence="13">
    <location>
        <begin position="406"/>
        <end position="488"/>
    </location>
</feature>
<dbReference type="EMBL" id="JAVDRD010000008">
    <property type="protein sequence ID" value="MDR6512233.1"/>
    <property type="molecule type" value="Genomic_DNA"/>
</dbReference>
<dbReference type="NCBIfam" id="TIGR01998">
    <property type="entry name" value="PTS-II-BC-nag"/>
    <property type="match status" value="1"/>
</dbReference>
<evidence type="ECO:0000256" key="6">
    <source>
        <dbReference type="ARBA" id="ARBA00022683"/>
    </source>
</evidence>
<dbReference type="Proteomes" id="UP001184150">
    <property type="component" value="Unassembled WGS sequence"/>
</dbReference>
<dbReference type="InterPro" id="IPR010974">
    <property type="entry name" value="PTS_IIBC_nag"/>
</dbReference>